<comment type="cofactor">
    <cofactor evidence="1 9">
        <name>Mg(2+)</name>
        <dbReference type="ChEBI" id="CHEBI:18420"/>
    </cofactor>
</comment>
<protein>
    <recommendedName>
        <fullName evidence="9">CRISPR-associated endoribonuclease Cas2</fullName>
        <ecNumber evidence="9">3.1.-.-</ecNumber>
    </recommendedName>
</protein>
<comment type="similarity">
    <text evidence="2 9">Belongs to the CRISPR-associated endoribonuclease Cas2 protein family.</text>
</comment>
<comment type="subunit">
    <text evidence="9">Homodimer, forms a heterotetramer with a Cas1 homodimer.</text>
</comment>
<dbReference type="NCBIfam" id="TIGR01573">
    <property type="entry name" value="cas2"/>
    <property type="match status" value="1"/>
</dbReference>
<keyword evidence="3 9" id="KW-0540">Nuclease</keyword>
<dbReference type="GO" id="GO:0043571">
    <property type="term" value="P:maintenance of CRISPR repeat elements"/>
    <property type="evidence" value="ECO:0007669"/>
    <property type="project" value="UniProtKB-UniRule"/>
</dbReference>
<dbReference type="Proteomes" id="UP000199689">
    <property type="component" value="Unassembled WGS sequence"/>
</dbReference>
<dbReference type="GO" id="GO:0051607">
    <property type="term" value="P:defense response to virus"/>
    <property type="evidence" value="ECO:0007669"/>
    <property type="project" value="UniProtKB-UniRule"/>
</dbReference>
<dbReference type="Pfam" id="PF09827">
    <property type="entry name" value="CRISPR_Cas2"/>
    <property type="match status" value="1"/>
</dbReference>
<proteinExistence type="inferred from homology"/>
<comment type="function">
    <text evidence="9">CRISPR (clustered regularly interspaced short palindromic repeat), is an adaptive immune system that provides protection against mobile genetic elements (viruses, transposable elements and conjugative plasmids). CRISPR clusters contain sequences complementary to antecedent mobile elements and target invading nucleic acids. CRISPR clusters are transcribed and processed into CRISPR RNA (crRNA). Functions as a ssRNA-specific endoribonuclease. Involved in the integration of spacer DNA into the CRISPR cassette.</text>
</comment>
<dbReference type="OrthoDB" id="9798176at2"/>
<evidence type="ECO:0000256" key="6">
    <source>
        <dbReference type="ARBA" id="ARBA00022801"/>
    </source>
</evidence>
<evidence type="ECO:0000313" key="11">
    <source>
        <dbReference type="Proteomes" id="UP000199689"/>
    </source>
</evidence>
<keyword evidence="6 9" id="KW-0378">Hydrolase</keyword>
<evidence type="ECO:0000256" key="3">
    <source>
        <dbReference type="ARBA" id="ARBA00022722"/>
    </source>
</evidence>
<gene>
    <name evidence="9" type="primary">cas2</name>
    <name evidence="10" type="ORF">SAMN02910343_01001</name>
</gene>
<dbReference type="HAMAP" id="MF_01471">
    <property type="entry name" value="Cas2"/>
    <property type="match status" value="1"/>
</dbReference>
<evidence type="ECO:0000256" key="2">
    <source>
        <dbReference type="ARBA" id="ARBA00009959"/>
    </source>
</evidence>
<keyword evidence="11" id="KW-1185">Reference proteome</keyword>
<dbReference type="InterPro" id="IPR021127">
    <property type="entry name" value="CRISPR_associated_Cas2"/>
</dbReference>
<dbReference type="STRING" id="209880.SAMN02910343_01001"/>
<dbReference type="EMBL" id="FMXA01000011">
    <property type="protein sequence ID" value="SDA50966.1"/>
    <property type="molecule type" value="Genomic_DNA"/>
</dbReference>
<keyword evidence="5 9" id="KW-0255">Endonuclease</keyword>
<dbReference type="SUPFAM" id="SSF143430">
    <property type="entry name" value="TTP0101/SSO1404-like"/>
    <property type="match status" value="1"/>
</dbReference>
<keyword evidence="7 9" id="KW-0460">Magnesium</keyword>
<evidence type="ECO:0000313" key="10">
    <source>
        <dbReference type="EMBL" id="SDA50966.1"/>
    </source>
</evidence>
<feature type="binding site" evidence="9">
    <location>
        <position position="21"/>
    </location>
    <ligand>
        <name>Mg(2+)</name>
        <dbReference type="ChEBI" id="CHEBI:18420"/>
        <note>catalytic</note>
    </ligand>
</feature>
<reference evidence="10 11" key="1">
    <citation type="submission" date="2016-10" db="EMBL/GenBank/DDBJ databases">
        <authorList>
            <person name="de Groot N.N."/>
        </authorList>
    </citation>
    <scope>NUCLEOTIDE SEQUENCE [LARGE SCALE GENOMIC DNA]</scope>
    <source>
        <strain evidence="10 11">DSM 15230</strain>
    </source>
</reference>
<evidence type="ECO:0000256" key="8">
    <source>
        <dbReference type="ARBA" id="ARBA00023118"/>
    </source>
</evidence>
<organism evidence="10 11">
    <name type="scientific">Allisonella histaminiformans</name>
    <dbReference type="NCBI Taxonomy" id="209880"/>
    <lineage>
        <taxon>Bacteria</taxon>
        <taxon>Bacillati</taxon>
        <taxon>Bacillota</taxon>
        <taxon>Negativicutes</taxon>
        <taxon>Veillonellales</taxon>
        <taxon>Veillonellaceae</taxon>
        <taxon>Allisonella</taxon>
    </lineage>
</organism>
<dbReference type="EC" id="3.1.-.-" evidence="9"/>
<dbReference type="Gene3D" id="3.30.70.240">
    <property type="match status" value="1"/>
</dbReference>
<evidence type="ECO:0000256" key="9">
    <source>
        <dbReference type="HAMAP-Rule" id="MF_01471"/>
    </source>
</evidence>
<evidence type="ECO:0000256" key="7">
    <source>
        <dbReference type="ARBA" id="ARBA00022842"/>
    </source>
</evidence>
<name>A0A1G5VZV7_9FIRM</name>
<dbReference type="GO" id="GO:0046872">
    <property type="term" value="F:metal ion binding"/>
    <property type="evidence" value="ECO:0007669"/>
    <property type="project" value="UniProtKB-UniRule"/>
</dbReference>
<evidence type="ECO:0000256" key="5">
    <source>
        <dbReference type="ARBA" id="ARBA00022759"/>
    </source>
</evidence>
<dbReference type="InterPro" id="IPR019199">
    <property type="entry name" value="Virulence_VapD/CRISPR_Cas2"/>
</dbReference>
<dbReference type="GO" id="GO:0004521">
    <property type="term" value="F:RNA endonuclease activity"/>
    <property type="evidence" value="ECO:0007669"/>
    <property type="project" value="InterPro"/>
</dbReference>
<evidence type="ECO:0000256" key="4">
    <source>
        <dbReference type="ARBA" id="ARBA00022723"/>
    </source>
</evidence>
<dbReference type="PANTHER" id="PTHR34405:SF3">
    <property type="entry name" value="CRISPR-ASSOCIATED ENDORIBONUCLEASE CAS2 3"/>
    <property type="match status" value="1"/>
</dbReference>
<dbReference type="GO" id="GO:0016787">
    <property type="term" value="F:hydrolase activity"/>
    <property type="evidence" value="ECO:0007669"/>
    <property type="project" value="UniProtKB-KW"/>
</dbReference>
<keyword evidence="8 9" id="KW-0051">Antiviral defense</keyword>
<dbReference type="CDD" id="cd09725">
    <property type="entry name" value="Cas2_I_II_III"/>
    <property type="match status" value="1"/>
</dbReference>
<accession>A0A1G5VZV7</accession>
<dbReference type="AlphaFoldDB" id="A0A1G5VZV7"/>
<keyword evidence="4 9" id="KW-0479">Metal-binding</keyword>
<sequence length="101" mass="11876">MNEKEIAVTDVSRYIVLAIYDIADNKRRQNMVKCLSRYAVRVQKSCFEGILTTKQCSQMEKYASRIINDSEDSLRIYRLRDHTKVKSWGRGHIETEDVVIF</sequence>
<dbReference type="RefSeq" id="WP_091364511.1">
    <property type="nucleotide sequence ID" value="NZ_FMXA01000011.1"/>
</dbReference>
<dbReference type="GeneID" id="87756027"/>
<dbReference type="PANTHER" id="PTHR34405">
    <property type="entry name" value="CRISPR-ASSOCIATED ENDORIBONUCLEASE CAS2"/>
    <property type="match status" value="1"/>
</dbReference>
<evidence type="ECO:0000256" key="1">
    <source>
        <dbReference type="ARBA" id="ARBA00001946"/>
    </source>
</evidence>